<dbReference type="NCBIfam" id="NF006591">
    <property type="entry name" value="PRK09124.1"/>
    <property type="match status" value="1"/>
</dbReference>
<dbReference type="InterPro" id="IPR047210">
    <property type="entry name" value="TPP_PYR_POXB-like"/>
</dbReference>
<comment type="domain">
    <text evidence="3">Has 4 domains; the Pyr domain which binds the pyrimidine moiety of the thiamine pyrophosphate cofactor, the FAD-binding domain, the PP-binding domain which binds the pyrophosphate portion of thiamine pyrophosphate and the C-terminal membrane binding region. The C-terminus is held closely against the rest of the protein and covers the active site; during activation it unfolds from the rest of the protein and forms an amphipathic helix upon membrane binding, exposing the active site.</text>
</comment>
<protein>
    <recommendedName>
        <fullName evidence="3">Pyruvate dehydrogenase [ubiquinone]</fullName>
        <ecNumber evidence="3">1.2.5.1</ecNumber>
    </recommendedName>
    <alternativeName>
        <fullName evidence="3">Pyruvate oxidase</fullName>
        <shortName evidence="3">POX</shortName>
    </alternativeName>
    <alternativeName>
        <fullName evidence="3">Pyruvate:ubiquinone-8 oxidoreductase</fullName>
    </alternativeName>
</protein>
<keyword evidence="3" id="KW-0285">Flavoprotein</keyword>
<organism evidence="8 9">
    <name type="scientific">Zhihengliuella alba</name>
    <dbReference type="NCBI Taxonomy" id="547018"/>
    <lineage>
        <taxon>Bacteria</taxon>
        <taxon>Bacillati</taxon>
        <taxon>Actinomycetota</taxon>
        <taxon>Actinomycetes</taxon>
        <taxon>Micrococcales</taxon>
        <taxon>Micrococcaceae</taxon>
        <taxon>Zhihengliuella</taxon>
    </lineage>
</organism>
<sequence length="574" mass="62190">MVTVAENIVGTLRANGVERVYGLPGDSLNGLTDALRKDGTIRWVNVRHEESAAFAASAEAQMTGELTVCAGSCGPGNLHLINGLYDAHRSRVPVLAIAAHIPTPEIGSNYFQETHPQEIFRECSVYAEYVAHPSQMPRMMEIALRTAIERRGVAILVIPGDVALAEAQSTRNTVITQARPVVVPSDDELDHAAELLNGRGRTTILAGAGVAGAHAELLAVADRLGAPIVHALRGKEHIEYDNPYDVGMTGLLGFSSGYRAMENADTLLMVGTDFPYQQFFPEDATTIQIDLRGEQLGRRHPLDLGLVGDSRATLAALLPRLAEARSRKHLDDSRRHYAKTRERLDDLAVPSRGKAHIHPQYLARLLDEKASEDAVFLPDVGSPVVWAARYLTMNGRRRLIGSFSHGSMANALPQAMGVQATEPGRQVVALAGDGGLSMLMGELSTLVQEKLPVKVVVFNNSSLNFVELEMKAAGFVTYGTDLASPNFGDVAQALGLWGRRVESSKDLPKAVEEFLAVDGPAVLDVRTERQELSMPPSITAEQVKGFTLYAVRTVMSGRGDELLELAKTNLRQLF</sequence>
<comment type="subcellular location">
    <subcellularLocation>
        <location evidence="3">Cell membrane</location>
        <topology evidence="3">Peripheral membrane protein</topology>
        <orientation evidence="3">Cytoplasmic side</orientation>
    </subcellularLocation>
</comment>
<feature type="domain" description="Thiamine pyrophosphate enzyme TPP-binding" evidence="6">
    <location>
        <begin position="379"/>
        <end position="525"/>
    </location>
</feature>
<dbReference type="SUPFAM" id="SSF52467">
    <property type="entry name" value="DHS-like NAD/FAD-binding domain"/>
    <property type="match status" value="1"/>
</dbReference>
<feature type="binding site" evidence="3">
    <location>
        <begin position="249"/>
        <end position="252"/>
    </location>
    <ligand>
        <name>FAD</name>
        <dbReference type="ChEBI" id="CHEBI:57692"/>
    </ligand>
</feature>
<dbReference type="InterPro" id="IPR000399">
    <property type="entry name" value="TPP-bd_CS"/>
</dbReference>
<reference evidence="9" key="1">
    <citation type="journal article" date="2019" name="Int. J. Syst. Evol. Microbiol.">
        <title>The Global Catalogue of Microorganisms (GCM) 10K type strain sequencing project: providing services to taxonomists for standard genome sequencing and annotation.</title>
        <authorList>
            <consortium name="The Broad Institute Genomics Platform"/>
            <consortium name="The Broad Institute Genome Sequencing Center for Infectious Disease"/>
            <person name="Wu L."/>
            <person name="Ma J."/>
        </authorList>
    </citation>
    <scope>NUCLEOTIDE SEQUENCE [LARGE SCALE GENOMIC DNA]</scope>
    <source>
        <strain evidence="9">JCM 16961</strain>
    </source>
</reference>
<feature type="region of interest" description="FAD-binding domain" evidence="3">
    <location>
        <begin position="181"/>
        <end position="332"/>
    </location>
</feature>
<feature type="binding site" evidence="3">
    <location>
        <position position="49"/>
    </location>
    <ligand>
        <name>thiamine diphosphate</name>
        <dbReference type="ChEBI" id="CHEBI:58937"/>
    </ligand>
</feature>
<evidence type="ECO:0000259" key="5">
    <source>
        <dbReference type="Pfam" id="PF00205"/>
    </source>
</evidence>
<keyword evidence="3 8" id="KW-0830">Ubiquinone</keyword>
<feature type="binding site" evidence="3">
    <location>
        <position position="460"/>
    </location>
    <ligand>
        <name>Mg(2+)</name>
        <dbReference type="ChEBI" id="CHEBI:18420"/>
    </ligand>
</feature>
<evidence type="ECO:0000256" key="3">
    <source>
        <dbReference type="HAMAP-Rule" id="MF_00850"/>
    </source>
</evidence>
<comment type="activity regulation">
    <text evidence="3">The C-terminus inhibits activity; it has to move for the enzyme to be active. Activated by lipid-binding, which occurs via the C-terminus.</text>
</comment>
<evidence type="ECO:0000256" key="1">
    <source>
        <dbReference type="ARBA" id="ARBA00007812"/>
    </source>
</evidence>
<dbReference type="Gene3D" id="3.40.50.1220">
    <property type="entry name" value="TPP-binding domain"/>
    <property type="match status" value="1"/>
</dbReference>
<dbReference type="Pfam" id="PF02776">
    <property type="entry name" value="TPP_enzyme_N"/>
    <property type="match status" value="1"/>
</dbReference>
<dbReference type="CDD" id="cd02014">
    <property type="entry name" value="TPP_POX"/>
    <property type="match status" value="1"/>
</dbReference>
<keyword evidence="3" id="KW-0446">Lipid-binding</keyword>
<dbReference type="InterPro" id="IPR047211">
    <property type="entry name" value="POXB-like"/>
</dbReference>
<dbReference type="PANTHER" id="PTHR42981">
    <property type="entry name" value="PYRUVATE DEHYDROGENASE [UBIQUINONE]"/>
    <property type="match status" value="1"/>
</dbReference>
<dbReference type="InterPro" id="IPR029061">
    <property type="entry name" value="THDP-binding"/>
</dbReference>
<evidence type="ECO:0000259" key="7">
    <source>
        <dbReference type="Pfam" id="PF02776"/>
    </source>
</evidence>
<evidence type="ECO:0000313" key="9">
    <source>
        <dbReference type="Proteomes" id="UP001501536"/>
    </source>
</evidence>
<dbReference type="Gene3D" id="3.40.50.970">
    <property type="match status" value="2"/>
</dbReference>
<accession>A0ABP7DJ07</accession>
<evidence type="ECO:0000259" key="6">
    <source>
        <dbReference type="Pfam" id="PF02775"/>
    </source>
</evidence>
<dbReference type="Proteomes" id="UP001501536">
    <property type="component" value="Unassembled WGS sequence"/>
</dbReference>
<dbReference type="InterPro" id="IPR029035">
    <property type="entry name" value="DHS-like_NAD/FAD-binding_dom"/>
</dbReference>
<dbReference type="InterPro" id="IPR047212">
    <property type="entry name" value="TPP_POXB-like"/>
</dbReference>
<comment type="function">
    <text evidence="3">A peripheral cell membrane enzyme that catalyzes the oxidative decarboxylation of pyruvate to form acetate and CO(2). It channels electrons from the cytoplasm to the respiratory chain at the cell membrane via ubiquinone.</text>
</comment>
<dbReference type="Pfam" id="PF00205">
    <property type="entry name" value="TPP_enzyme_M"/>
    <property type="match status" value="1"/>
</dbReference>
<dbReference type="InterPro" id="IPR044261">
    <property type="entry name" value="Pyruvate_dehydrogenase"/>
</dbReference>
<dbReference type="CDD" id="cd07039">
    <property type="entry name" value="TPP_PYR_POX"/>
    <property type="match status" value="1"/>
</dbReference>
<keyword evidence="3" id="KW-0472">Membrane</keyword>
<feature type="domain" description="Thiamine pyrophosphate enzyme central" evidence="5">
    <location>
        <begin position="189"/>
        <end position="317"/>
    </location>
</feature>
<proteinExistence type="inferred from homology"/>
<feature type="domain" description="Thiamine pyrophosphate enzyme N-terminal TPP-binding" evidence="7">
    <location>
        <begin position="3"/>
        <end position="114"/>
    </location>
</feature>
<feature type="binding site" evidence="3">
    <location>
        <position position="433"/>
    </location>
    <ligand>
        <name>Mg(2+)</name>
        <dbReference type="ChEBI" id="CHEBI:18420"/>
    </ligand>
</feature>
<dbReference type="PROSITE" id="PS00187">
    <property type="entry name" value="TPP_ENZYMES"/>
    <property type="match status" value="1"/>
</dbReference>
<dbReference type="Pfam" id="PF02775">
    <property type="entry name" value="TPP_enzyme_C"/>
    <property type="match status" value="1"/>
</dbReference>
<comment type="cofactor">
    <cofactor evidence="3">
        <name>FAD</name>
        <dbReference type="ChEBI" id="CHEBI:57692"/>
    </cofactor>
    <text evidence="3">Binds 1 FAD per subunit.</text>
</comment>
<dbReference type="InterPro" id="IPR011766">
    <property type="entry name" value="TPP_enzyme_TPP-bd"/>
</dbReference>
<comment type="catalytic activity">
    <reaction evidence="3">
        <text>a ubiquinone + pyruvate + H2O = a ubiquinol + acetate + CO2</text>
        <dbReference type="Rhea" id="RHEA:27405"/>
        <dbReference type="Rhea" id="RHEA-COMP:9565"/>
        <dbReference type="Rhea" id="RHEA-COMP:9566"/>
        <dbReference type="ChEBI" id="CHEBI:15361"/>
        <dbReference type="ChEBI" id="CHEBI:15377"/>
        <dbReference type="ChEBI" id="CHEBI:16389"/>
        <dbReference type="ChEBI" id="CHEBI:16526"/>
        <dbReference type="ChEBI" id="CHEBI:17976"/>
        <dbReference type="ChEBI" id="CHEBI:30089"/>
        <dbReference type="EC" id="1.2.5.1"/>
    </reaction>
</comment>
<feature type="site" description="Moves into active site upon enzyme activation, plays a role in electron transfer" evidence="3">
    <location>
        <position position="465"/>
    </location>
</feature>
<dbReference type="InterPro" id="IPR012000">
    <property type="entry name" value="Thiamin_PyroP_enz_cen_dom"/>
</dbReference>
<comment type="caution">
    <text evidence="3">Lacks conserved residue(s) required for the propagation of feature annotation.</text>
</comment>
<dbReference type="PANTHER" id="PTHR42981:SF2">
    <property type="entry name" value="PYRUVATE DEHYDROGENASE [UBIQUINONE]"/>
    <property type="match status" value="1"/>
</dbReference>
<dbReference type="EMBL" id="BAABCJ010000002">
    <property type="protein sequence ID" value="GAA3705094.1"/>
    <property type="molecule type" value="Genomic_DNA"/>
</dbReference>
<feature type="binding site" evidence="3">
    <location>
        <begin position="460"/>
        <end position="466"/>
    </location>
    <ligand>
        <name>thiamine diphosphate</name>
        <dbReference type="ChEBI" id="CHEBI:58937"/>
    </ligand>
</feature>
<comment type="caution">
    <text evidence="8">The sequence shown here is derived from an EMBL/GenBank/DDBJ whole genome shotgun (WGS) entry which is preliminary data.</text>
</comment>
<keyword evidence="3" id="KW-0479">Metal-binding</keyword>
<evidence type="ECO:0000256" key="2">
    <source>
        <dbReference type="ARBA" id="ARBA00023052"/>
    </source>
</evidence>
<dbReference type="EC" id="1.2.5.1" evidence="3"/>
<comment type="similarity">
    <text evidence="1 3 4">Belongs to the TPP enzyme family.</text>
</comment>
<dbReference type="RefSeq" id="WP_344883258.1">
    <property type="nucleotide sequence ID" value="NZ_BAABCJ010000002.1"/>
</dbReference>
<dbReference type="HAMAP" id="MF_00850">
    <property type="entry name" value="POX"/>
    <property type="match status" value="1"/>
</dbReference>
<feature type="binding site" evidence="3">
    <location>
        <position position="290"/>
    </location>
    <ligand>
        <name>FAD</name>
        <dbReference type="ChEBI" id="CHEBI:57692"/>
    </ligand>
</feature>
<keyword evidence="3" id="KW-0560">Oxidoreductase</keyword>
<comment type="subunit">
    <text evidence="3">Homotetramer.</text>
</comment>
<feature type="binding site" evidence="3">
    <location>
        <begin position="406"/>
        <end position="408"/>
    </location>
    <ligand>
        <name>thiamine diphosphate</name>
        <dbReference type="ChEBI" id="CHEBI:58937"/>
    </ligand>
</feature>
<comment type="cofactor">
    <cofactor evidence="3">
        <name>thiamine diphosphate</name>
        <dbReference type="ChEBI" id="CHEBI:58937"/>
    </cofactor>
    <text evidence="3">Binds 1 thiamine pyrophosphate per subunit.</text>
</comment>
<keyword evidence="2 3" id="KW-0786">Thiamine pyrophosphate</keyword>
<keyword evidence="3" id="KW-1003">Cell membrane</keyword>
<feature type="region of interest" description="Membrane-binding domain" evidence="3">
    <location>
        <begin position="531"/>
        <end position="572"/>
    </location>
</feature>
<feature type="binding site" evidence="3">
    <location>
        <begin position="272"/>
        <end position="276"/>
    </location>
    <ligand>
        <name>FAD</name>
        <dbReference type="ChEBI" id="CHEBI:57692"/>
    </ligand>
</feature>
<dbReference type="InterPro" id="IPR012001">
    <property type="entry name" value="Thiamin_PyroP_enz_TPP-bd_dom"/>
</dbReference>
<keyword evidence="3" id="KW-0547">Nucleotide-binding</keyword>
<keyword evidence="3 8" id="KW-0670">Pyruvate</keyword>
<keyword evidence="3" id="KW-0460">Magnesium</keyword>
<dbReference type="SUPFAM" id="SSF52518">
    <property type="entry name" value="Thiamin diphosphate-binding fold (THDP-binding)"/>
    <property type="match status" value="2"/>
</dbReference>
<feature type="binding site" evidence="3">
    <location>
        <begin position="433"/>
        <end position="435"/>
    </location>
    <ligand>
        <name>thiamine diphosphate</name>
        <dbReference type="ChEBI" id="CHEBI:58937"/>
    </ligand>
</feature>
<name>A0ABP7DJ07_9MICC</name>
<evidence type="ECO:0000313" key="8">
    <source>
        <dbReference type="EMBL" id="GAA3705094.1"/>
    </source>
</evidence>
<keyword evidence="9" id="KW-1185">Reference proteome</keyword>
<keyword evidence="3" id="KW-0274">FAD</keyword>
<gene>
    <name evidence="3 8" type="primary">poxB</name>
    <name evidence="8" type="ORF">GCM10022377_18480</name>
</gene>
<comment type="cofactor">
    <cofactor evidence="3">
        <name>Mg(2+)</name>
        <dbReference type="ChEBI" id="CHEBI:18420"/>
    </cofactor>
    <text evidence="3">Binds 1 Mg(2+) ion per subunit.</text>
</comment>
<evidence type="ECO:0000256" key="4">
    <source>
        <dbReference type="RuleBase" id="RU362132"/>
    </source>
</evidence>